<organism evidence="1 2">
    <name type="scientific">Candidatus Venteria ishoeyi</name>
    <dbReference type="NCBI Taxonomy" id="1899563"/>
    <lineage>
        <taxon>Bacteria</taxon>
        <taxon>Pseudomonadati</taxon>
        <taxon>Pseudomonadota</taxon>
        <taxon>Gammaproteobacteria</taxon>
        <taxon>Thiotrichales</taxon>
        <taxon>Thiotrichaceae</taxon>
        <taxon>Venteria</taxon>
    </lineage>
</organism>
<name>A0A1H6F5W3_9GAMM</name>
<gene>
    <name evidence="1" type="ORF">MBHS_01384</name>
</gene>
<reference evidence="1 2" key="1">
    <citation type="submission" date="2016-10" db="EMBL/GenBank/DDBJ databases">
        <authorList>
            <person name="de Groot N.N."/>
        </authorList>
    </citation>
    <scope>NUCLEOTIDE SEQUENCE [LARGE SCALE GENOMIC DNA]</scope>
    <source>
        <strain evidence="1">MBHS1</strain>
    </source>
</reference>
<evidence type="ECO:0000313" key="1">
    <source>
        <dbReference type="EMBL" id="SEH05530.1"/>
    </source>
</evidence>
<keyword evidence="2" id="KW-1185">Reference proteome</keyword>
<accession>A0A1H6F5W3</accession>
<dbReference type="AlphaFoldDB" id="A0A1H6F5W3"/>
<proteinExistence type="predicted"/>
<evidence type="ECO:0000313" key="2">
    <source>
        <dbReference type="Proteomes" id="UP000236724"/>
    </source>
</evidence>
<sequence length="40" mass="5075">MQKNLYVKKYKKLQEEKLLEVIDRKRIKLYFNPNFIEILF</sequence>
<protein>
    <submittedName>
        <fullName evidence="1">Uncharacterized protein</fullName>
    </submittedName>
</protein>
<dbReference type="EMBL" id="FMSV02000336">
    <property type="protein sequence ID" value="SEH05530.1"/>
    <property type="molecule type" value="Genomic_DNA"/>
</dbReference>
<dbReference type="Proteomes" id="UP000236724">
    <property type="component" value="Unassembled WGS sequence"/>
</dbReference>